<keyword evidence="2" id="KW-0238">DNA-binding</keyword>
<accession>A0A0B1R9A9</accession>
<dbReference type="NCBIfam" id="TIGR02405">
    <property type="entry name" value="trehalos_R_Ecol"/>
    <property type="match status" value="1"/>
</dbReference>
<gene>
    <name evidence="5" type="primary">treR</name>
    <name evidence="5" type="ORF">QU24_02575</name>
</gene>
<evidence type="ECO:0000256" key="3">
    <source>
        <dbReference type="ARBA" id="ARBA00023163"/>
    </source>
</evidence>
<dbReference type="InterPro" id="IPR012771">
    <property type="entry name" value="Trehalos_R_gpbac"/>
</dbReference>
<evidence type="ECO:0000313" key="6">
    <source>
        <dbReference type="Proteomes" id="UP000030853"/>
    </source>
</evidence>
<dbReference type="SMART" id="SM00354">
    <property type="entry name" value="HTH_LACI"/>
    <property type="match status" value="1"/>
</dbReference>
<dbReference type="Proteomes" id="UP000030853">
    <property type="component" value="Unassembled WGS sequence"/>
</dbReference>
<evidence type="ECO:0000256" key="2">
    <source>
        <dbReference type="ARBA" id="ARBA00023125"/>
    </source>
</evidence>
<dbReference type="PRINTS" id="PR00036">
    <property type="entry name" value="HTHLACI"/>
</dbReference>
<dbReference type="Gene3D" id="1.10.260.40">
    <property type="entry name" value="lambda repressor-like DNA-binding domains"/>
    <property type="match status" value="1"/>
</dbReference>
<evidence type="ECO:0000259" key="4">
    <source>
        <dbReference type="PROSITE" id="PS50932"/>
    </source>
</evidence>
<reference evidence="5 6" key="1">
    <citation type="submission" date="2014-11" db="EMBL/GenBank/DDBJ databases">
        <title>Genome sequencing of Pantoea rodasii ND03.</title>
        <authorList>
            <person name="Muhamad Yunos N.Y."/>
            <person name="Chan K.-G."/>
        </authorList>
    </citation>
    <scope>NUCLEOTIDE SEQUENCE [LARGE SCALE GENOMIC DNA]</scope>
    <source>
        <strain evidence="5 6">ND03</strain>
    </source>
</reference>
<dbReference type="InterPro" id="IPR010982">
    <property type="entry name" value="Lambda_DNA-bd_dom_sf"/>
</dbReference>
<sequence>MHNRLTIKDIARLSGVGKSTVSRVINNEGGVSEATRLKVLQVVQDQNFSPSKSARSMRGGSDKIVAIIVSRLDSPAETQSVRAMLPLLYEQGYDPIILESQFSTERVAEHLQLLEKRNIDGLILFGFSTLSPTVLEQWQHKTVLVSQGMPGISSVEYDNAGAIQLLMLQLIEKNVRHISYIGVEASDTTTGQQRSEAYLTQCQQHHIEVTMALGDLSYQSGFDLTAQVLKPHTQAVICASDTIALGVQKYLQQHAISHVQVGCVGSNALLEFIFPLTLSVQPGYKNSGEVAVRQLISQLAGNLNPQQHLLSPTLHPQD</sequence>
<protein>
    <submittedName>
        <fullName evidence="5">Trehalose repressor</fullName>
    </submittedName>
</protein>
<dbReference type="InterPro" id="IPR028082">
    <property type="entry name" value="Peripla_BP_I"/>
</dbReference>
<dbReference type="InterPro" id="IPR046335">
    <property type="entry name" value="LacI/GalR-like_sensor"/>
</dbReference>
<dbReference type="GO" id="GO:0003700">
    <property type="term" value="F:DNA-binding transcription factor activity"/>
    <property type="evidence" value="ECO:0007669"/>
    <property type="project" value="TreeGrafter"/>
</dbReference>
<dbReference type="RefSeq" id="WP_039328132.1">
    <property type="nucleotide sequence ID" value="NZ_JTJJ01000012.1"/>
</dbReference>
<dbReference type="InterPro" id="IPR000843">
    <property type="entry name" value="HTH_LacI"/>
</dbReference>
<dbReference type="GO" id="GO:0000976">
    <property type="term" value="F:transcription cis-regulatory region binding"/>
    <property type="evidence" value="ECO:0007669"/>
    <property type="project" value="TreeGrafter"/>
</dbReference>
<keyword evidence="3" id="KW-0804">Transcription</keyword>
<dbReference type="Pfam" id="PF00356">
    <property type="entry name" value="LacI"/>
    <property type="match status" value="1"/>
</dbReference>
<comment type="caution">
    <text evidence="5">The sequence shown here is derived from an EMBL/GenBank/DDBJ whole genome shotgun (WGS) entry which is preliminary data.</text>
</comment>
<proteinExistence type="predicted"/>
<dbReference type="GO" id="GO:0045892">
    <property type="term" value="P:negative regulation of DNA-templated transcription"/>
    <property type="evidence" value="ECO:0007669"/>
    <property type="project" value="InterPro"/>
</dbReference>
<dbReference type="SUPFAM" id="SSF47413">
    <property type="entry name" value="lambda repressor-like DNA-binding domains"/>
    <property type="match status" value="1"/>
</dbReference>
<dbReference type="AlphaFoldDB" id="A0A0B1R9A9"/>
<dbReference type="Gene3D" id="3.40.50.2300">
    <property type="match status" value="2"/>
</dbReference>
<dbReference type="EMBL" id="JTJJ01000012">
    <property type="protein sequence ID" value="KHJ69613.1"/>
    <property type="molecule type" value="Genomic_DNA"/>
</dbReference>
<dbReference type="PROSITE" id="PS50932">
    <property type="entry name" value="HTH_LACI_2"/>
    <property type="match status" value="1"/>
</dbReference>
<dbReference type="CDD" id="cd01392">
    <property type="entry name" value="HTH_LacI"/>
    <property type="match status" value="1"/>
</dbReference>
<dbReference type="PROSITE" id="PS00356">
    <property type="entry name" value="HTH_LACI_1"/>
    <property type="match status" value="1"/>
</dbReference>
<organism evidence="5 6">
    <name type="scientific">Pantoea rodasii</name>
    <dbReference type="NCBI Taxonomy" id="1076549"/>
    <lineage>
        <taxon>Bacteria</taxon>
        <taxon>Pseudomonadati</taxon>
        <taxon>Pseudomonadota</taxon>
        <taxon>Gammaproteobacteria</taxon>
        <taxon>Enterobacterales</taxon>
        <taxon>Erwiniaceae</taxon>
        <taxon>Pantoea</taxon>
    </lineage>
</organism>
<evidence type="ECO:0000256" key="1">
    <source>
        <dbReference type="ARBA" id="ARBA00023015"/>
    </source>
</evidence>
<evidence type="ECO:0000313" key="5">
    <source>
        <dbReference type="EMBL" id="KHJ69613.1"/>
    </source>
</evidence>
<dbReference type="Pfam" id="PF13377">
    <property type="entry name" value="Peripla_BP_3"/>
    <property type="match status" value="1"/>
</dbReference>
<name>A0A0B1R9A9_9GAMM</name>
<dbReference type="GO" id="GO:0005991">
    <property type="term" value="P:trehalose metabolic process"/>
    <property type="evidence" value="ECO:0007669"/>
    <property type="project" value="InterPro"/>
</dbReference>
<dbReference type="PANTHER" id="PTHR30146:SF146">
    <property type="entry name" value="HTH-TYPE TRANSCRIPTIONAL REGULATOR TRER"/>
    <property type="match status" value="1"/>
</dbReference>
<feature type="domain" description="HTH lacI-type" evidence="4">
    <location>
        <begin position="5"/>
        <end position="59"/>
    </location>
</feature>
<dbReference type="SUPFAM" id="SSF53822">
    <property type="entry name" value="Periplasmic binding protein-like I"/>
    <property type="match status" value="1"/>
</dbReference>
<dbReference type="PANTHER" id="PTHR30146">
    <property type="entry name" value="LACI-RELATED TRANSCRIPTIONAL REPRESSOR"/>
    <property type="match status" value="1"/>
</dbReference>
<keyword evidence="1" id="KW-0805">Transcription regulation</keyword>
<dbReference type="CDD" id="cd01542">
    <property type="entry name" value="PBP1_TreR-like"/>
    <property type="match status" value="1"/>
</dbReference>